<evidence type="ECO:0008006" key="6">
    <source>
        <dbReference type="Google" id="ProtNLM"/>
    </source>
</evidence>
<feature type="compositionally biased region" description="Low complexity" evidence="1">
    <location>
        <begin position="1"/>
        <end position="17"/>
    </location>
</feature>
<dbReference type="Gene3D" id="1.20.1050.10">
    <property type="match status" value="1"/>
</dbReference>
<comment type="caution">
    <text evidence="4">The sequence shown here is derived from an EMBL/GenBank/DDBJ whole genome shotgun (WGS) entry which is preliminary data.</text>
</comment>
<evidence type="ECO:0000259" key="2">
    <source>
        <dbReference type="PROSITE" id="PS50404"/>
    </source>
</evidence>
<dbReference type="PANTHER" id="PTHR43968:SF14">
    <property type="entry name" value="GLUTATHIONE S-TRANSFERASE"/>
    <property type="match status" value="1"/>
</dbReference>
<protein>
    <recommendedName>
        <fullName evidence="6">Glutathione S-transferase</fullName>
    </recommendedName>
</protein>
<dbReference type="Pfam" id="PF13409">
    <property type="entry name" value="GST_N_2"/>
    <property type="match status" value="1"/>
</dbReference>
<dbReference type="Proteomes" id="UP001491310">
    <property type="component" value="Unassembled WGS sequence"/>
</dbReference>
<proteinExistence type="predicted"/>
<feature type="domain" description="GST N-terminal" evidence="2">
    <location>
        <begin position="73"/>
        <end position="154"/>
    </location>
</feature>
<dbReference type="PROSITE" id="PS50405">
    <property type="entry name" value="GST_CTER"/>
    <property type="match status" value="1"/>
</dbReference>
<feature type="region of interest" description="Disordered" evidence="1">
    <location>
        <begin position="1"/>
        <end position="25"/>
    </location>
</feature>
<evidence type="ECO:0000313" key="5">
    <source>
        <dbReference type="Proteomes" id="UP001491310"/>
    </source>
</evidence>
<dbReference type="InterPro" id="IPR010987">
    <property type="entry name" value="Glutathione-S-Trfase_C-like"/>
</dbReference>
<dbReference type="CDD" id="cd00570">
    <property type="entry name" value="GST_N_family"/>
    <property type="match status" value="1"/>
</dbReference>
<evidence type="ECO:0000313" key="4">
    <source>
        <dbReference type="EMBL" id="KAK9905873.1"/>
    </source>
</evidence>
<dbReference type="Pfam" id="PF13410">
    <property type="entry name" value="GST_C_2"/>
    <property type="match status" value="1"/>
</dbReference>
<evidence type="ECO:0000256" key="1">
    <source>
        <dbReference type="SAM" id="MobiDB-lite"/>
    </source>
</evidence>
<accession>A0ABR2YIQ5</accession>
<gene>
    <name evidence="4" type="ORF">WJX75_007986</name>
</gene>
<name>A0ABR2YIQ5_9CHLO</name>
<dbReference type="SUPFAM" id="SSF52833">
    <property type="entry name" value="Thioredoxin-like"/>
    <property type="match status" value="1"/>
</dbReference>
<sequence>MLGTLQSLLSQPGSQSGKRTSSFSDNAPSWEALQQLVEEKGAQLSWQQPDLENGPSNPLALKRTFGQPGTPRVKLFRDHAAWCPYCQKVWLQLEEKKIPYTLEKINMRCYGDKPPEYTAKVPSGLLPAMELDGRLIVESAEIMRILEEAFPDHNPLLPSKGSKDRQRADSLMRLERRLFSDWLSWLTTSWSHEANKREFIATMDAVDRELGAAGGPFFLGADLSMVDVVFAPFLERIAASILYYKGFTVRGDGRWKNLERWYEAMEARPAYIGTRSDFYTHVHDLPPQLGGCASVPDADEAAAAIDGEDRSWQLPLPPLNATSFPEPYSPGEDPAIDRLRAAARLVGNHAAIVKFAARGCGKPGWRPVSAPLSDPTATAGESFLEAVDAGMRHVAHALLEGVDASSLHVSDGEKLPGDAVVASAEYLRDRVGVPRDLPYPAARQLRAHLNWLIGSLTA</sequence>
<dbReference type="PANTHER" id="PTHR43968">
    <property type="match status" value="1"/>
</dbReference>
<dbReference type="SFLD" id="SFLDS00019">
    <property type="entry name" value="Glutathione_Transferase_(cytos"/>
    <property type="match status" value="1"/>
</dbReference>
<dbReference type="PROSITE" id="PS51354">
    <property type="entry name" value="GLUTAREDOXIN_2"/>
    <property type="match status" value="1"/>
</dbReference>
<evidence type="ECO:0000259" key="3">
    <source>
        <dbReference type="PROSITE" id="PS50405"/>
    </source>
</evidence>
<dbReference type="InterPro" id="IPR040079">
    <property type="entry name" value="Glutathione_S-Trfase"/>
</dbReference>
<feature type="domain" description="GST C-terminal" evidence="3">
    <location>
        <begin position="161"/>
        <end position="288"/>
    </location>
</feature>
<dbReference type="SUPFAM" id="SSF47616">
    <property type="entry name" value="GST C-terminal domain-like"/>
    <property type="match status" value="1"/>
</dbReference>
<reference evidence="4 5" key="1">
    <citation type="journal article" date="2024" name="Nat. Commun.">
        <title>Phylogenomics reveals the evolutionary origins of lichenization in chlorophyte algae.</title>
        <authorList>
            <person name="Puginier C."/>
            <person name="Libourel C."/>
            <person name="Otte J."/>
            <person name="Skaloud P."/>
            <person name="Haon M."/>
            <person name="Grisel S."/>
            <person name="Petersen M."/>
            <person name="Berrin J.G."/>
            <person name="Delaux P.M."/>
            <person name="Dal Grande F."/>
            <person name="Keller J."/>
        </authorList>
    </citation>
    <scope>NUCLEOTIDE SEQUENCE [LARGE SCALE GENOMIC DNA]</scope>
    <source>
        <strain evidence="4 5">SAG 216-7</strain>
    </source>
</reference>
<dbReference type="Gene3D" id="3.40.30.10">
    <property type="entry name" value="Glutaredoxin"/>
    <property type="match status" value="1"/>
</dbReference>
<dbReference type="PROSITE" id="PS50404">
    <property type="entry name" value="GST_NTER"/>
    <property type="match status" value="1"/>
</dbReference>
<dbReference type="EMBL" id="JALJOT010000011">
    <property type="protein sequence ID" value="KAK9905873.1"/>
    <property type="molecule type" value="Genomic_DNA"/>
</dbReference>
<organism evidence="4 5">
    <name type="scientific">Coccomyxa subellipsoidea</name>
    <dbReference type="NCBI Taxonomy" id="248742"/>
    <lineage>
        <taxon>Eukaryota</taxon>
        <taxon>Viridiplantae</taxon>
        <taxon>Chlorophyta</taxon>
        <taxon>core chlorophytes</taxon>
        <taxon>Trebouxiophyceae</taxon>
        <taxon>Trebouxiophyceae incertae sedis</taxon>
        <taxon>Coccomyxaceae</taxon>
        <taxon>Coccomyxa</taxon>
    </lineage>
</organism>
<dbReference type="InterPro" id="IPR050983">
    <property type="entry name" value="GST_Omega/HSP26"/>
</dbReference>
<dbReference type="SFLD" id="SFLDG00358">
    <property type="entry name" value="Main_(cytGST)"/>
    <property type="match status" value="1"/>
</dbReference>
<dbReference type="InterPro" id="IPR004045">
    <property type="entry name" value="Glutathione_S-Trfase_N"/>
</dbReference>
<dbReference type="InterPro" id="IPR036249">
    <property type="entry name" value="Thioredoxin-like_sf"/>
</dbReference>
<dbReference type="InterPro" id="IPR036282">
    <property type="entry name" value="Glutathione-S-Trfase_C_sf"/>
</dbReference>
<keyword evidence="5" id="KW-1185">Reference proteome</keyword>